<dbReference type="PANTHER" id="PTHR21301">
    <property type="entry name" value="REVERSE TRANSCRIPTASE"/>
    <property type="match status" value="1"/>
</dbReference>
<organism evidence="2 3">
    <name type="scientific">Pleurodeles waltl</name>
    <name type="common">Iberian ribbed newt</name>
    <dbReference type="NCBI Taxonomy" id="8319"/>
    <lineage>
        <taxon>Eukaryota</taxon>
        <taxon>Metazoa</taxon>
        <taxon>Chordata</taxon>
        <taxon>Craniata</taxon>
        <taxon>Vertebrata</taxon>
        <taxon>Euteleostomi</taxon>
        <taxon>Amphibia</taxon>
        <taxon>Batrachia</taxon>
        <taxon>Caudata</taxon>
        <taxon>Salamandroidea</taxon>
        <taxon>Salamandridae</taxon>
        <taxon>Pleurodelinae</taxon>
        <taxon>Pleurodeles</taxon>
    </lineage>
</organism>
<proteinExistence type="predicted"/>
<dbReference type="InterPro" id="IPR000477">
    <property type="entry name" value="RT_dom"/>
</dbReference>
<dbReference type="Proteomes" id="UP001066276">
    <property type="component" value="Chromosome 2_1"/>
</dbReference>
<evidence type="ECO:0000313" key="3">
    <source>
        <dbReference type="Proteomes" id="UP001066276"/>
    </source>
</evidence>
<dbReference type="EMBL" id="JANPWB010000003">
    <property type="protein sequence ID" value="KAJ1197149.1"/>
    <property type="molecule type" value="Genomic_DNA"/>
</dbReference>
<accession>A0AAV7V6L8</accession>
<protein>
    <recommendedName>
        <fullName evidence="1">Reverse transcriptase domain-containing protein</fullName>
    </recommendedName>
</protein>
<evidence type="ECO:0000259" key="1">
    <source>
        <dbReference type="PROSITE" id="PS50878"/>
    </source>
</evidence>
<sequence length="324" mass="36761">MHINTDPTKRLQTEIRGMIEEALGNAWISRKEAEFLDTINPRTPYFYCLPKIHKGKIPPPGRPIVSGTGSVLEPLSTFCDKFLQPIVQASTTYLKDTKDVLNLIETISLTTQVHALITLDVEALYTNIPQEATLEVVETALCSASQKLTTPAHFIMHCASLALKENFFQFEDLLFHQTRGTSMGSNFAPSLACLYMFDFESRFILPDTNPFQANIKLWRRYIDDILIVWQGSLSETNALAQPGCLTFTLPETLIRCFRDAELNTDPAGVPFTFQEPRTWKNAVRKCSFMATLTEWAFVKEVNHTEKGLIAFYLDPRVCVHEELM</sequence>
<gene>
    <name evidence="2" type="ORF">NDU88_001011</name>
</gene>
<evidence type="ECO:0000313" key="2">
    <source>
        <dbReference type="EMBL" id="KAJ1197149.1"/>
    </source>
</evidence>
<comment type="caution">
    <text evidence="2">The sequence shown here is derived from an EMBL/GenBank/DDBJ whole genome shotgun (WGS) entry which is preliminary data.</text>
</comment>
<name>A0AAV7V6L8_PLEWA</name>
<feature type="domain" description="Reverse transcriptase" evidence="1">
    <location>
        <begin position="1"/>
        <end position="284"/>
    </location>
</feature>
<dbReference type="AlphaFoldDB" id="A0AAV7V6L8"/>
<dbReference type="PROSITE" id="PS50878">
    <property type="entry name" value="RT_POL"/>
    <property type="match status" value="1"/>
</dbReference>
<reference evidence="2" key="1">
    <citation type="journal article" date="2022" name="bioRxiv">
        <title>Sequencing and chromosome-scale assembly of the giantPleurodeles waltlgenome.</title>
        <authorList>
            <person name="Brown T."/>
            <person name="Elewa A."/>
            <person name="Iarovenko S."/>
            <person name="Subramanian E."/>
            <person name="Araus A.J."/>
            <person name="Petzold A."/>
            <person name="Susuki M."/>
            <person name="Suzuki K.-i.T."/>
            <person name="Hayashi T."/>
            <person name="Toyoda A."/>
            <person name="Oliveira C."/>
            <person name="Osipova E."/>
            <person name="Leigh N.D."/>
            <person name="Simon A."/>
            <person name="Yun M.H."/>
        </authorList>
    </citation>
    <scope>NUCLEOTIDE SEQUENCE</scope>
    <source>
        <strain evidence="2">20211129_DDA</strain>
        <tissue evidence="2">Liver</tissue>
    </source>
</reference>
<dbReference type="PANTHER" id="PTHR21301:SF12">
    <property type="match status" value="1"/>
</dbReference>
<keyword evidence="3" id="KW-1185">Reference proteome</keyword>